<feature type="domain" description="DUF7168" evidence="2">
    <location>
        <begin position="59"/>
        <end position="190"/>
    </location>
</feature>
<sequence>MSEQAKVLERIRRLMALGTRNSNPHEAARAVRLAQRLMQRHGLTADMLSLSEVSESVCQGLSSNADKVPAWLSSLATVVCMATGSRCWFGWYIHTSLQGVNSVRRALHFYGFNERPEVANYIFAVLQRQLKVATDAHMAGYRKRRILIGTLRRRADQFREGWVAGVWQVLQSFAPTDGENVVLKRWLGQRHSGETLRELNVRNAGRCRGDRLAREKGFLTGRETELHQGIGGAQAPRQITAQENVHD</sequence>
<dbReference type="InterPro" id="IPR024498">
    <property type="entry name" value="DUF2786"/>
</dbReference>
<evidence type="ECO:0000259" key="2">
    <source>
        <dbReference type="Pfam" id="PF23771"/>
    </source>
</evidence>
<dbReference type="InterPro" id="IPR016868">
    <property type="entry name" value="Phage_B3_Orf5"/>
</dbReference>
<dbReference type="Pfam" id="PF23771">
    <property type="entry name" value="DUF7168"/>
    <property type="match status" value="1"/>
</dbReference>
<dbReference type="PIRSF" id="PIRSF028111">
    <property type="entry name" value="UCP028111"/>
    <property type="match status" value="1"/>
</dbReference>
<dbReference type="InterPro" id="IPR055592">
    <property type="entry name" value="DUF7168"/>
</dbReference>
<gene>
    <name evidence="3" type="ORF">LH22_00130</name>
</gene>
<organism evidence="3 4">
    <name type="scientific">Pantoea rwandensis</name>
    <dbReference type="NCBI Taxonomy" id="1076550"/>
    <lineage>
        <taxon>Bacteria</taxon>
        <taxon>Pseudomonadati</taxon>
        <taxon>Pseudomonadota</taxon>
        <taxon>Gammaproteobacteria</taxon>
        <taxon>Enterobacterales</taxon>
        <taxon>Erwiniaceae</taxon>
        <taxon>Pantoea</taxon>
    </lineage>
</organism>
<dbReference type="Proteomes" id="UP000029495">
    <property type="component" value="Chromosome"/>
</dbReference>
<evidence type="ECO:0008006" key="5">
    <source>
        <dbReference type="Google" id="ProtNLM"/>
    </source>
</evidence>
<reference evidence="3 4" key="1">
    <citation type="submission" date="2014-09" db="EMBL/GenBank/DDBJ databases">
        <authorList>
            <person name="Chan K.-G."/>
        </authorList>
    </citation>
    <scope>NUCLEOTIDE SEQUENCE [LARGE SCALE GENOMIC DNA]</scope>
    <source>
        <strain evidence="3 4">ND04</strain>
    </source>
</reference>
<dbReference type="Pfam" id="PF10979">
    <property type="entry name" value="DUF2786"/>
    <property type="match status" value="1"/>
</dbReference>
<feature type="domain" description="DUF2786" evidence="1">
    <location>
        <begin position="6"/>
        <end position="44"/>
    </location>
</feature>
<evidence type="ECO:0000313" key="3">
    <source>
        <dbReference type="EMBL" id="AIR83943.1"/>
    </source>
</evidence>
<dbReference type="RefSeq" id="WP_038643504.1">
    <property type="nucleotide sequence ID" value="NZ_CP009454.1"/>
</dbReference>
<evidence type="ECO:0000259" key="1">
    <source>
        <dbReference type="Pfam" id="PF10979"/>
    </source>
</evidence>
<accession>A0ABM5RD76</accession>
<evidence type="ECO:0000313" key="4">
    <source>
        <dbReference type="Proteomes" id="UP000029495"/>
    </source>
</evidence>
<protein>
    <recommendedName>
        <fullName evidence="5">DUF2786 domain-containing protein</fullName>
    </recommendedName>
</protein>
<name>A0ABM5RD76_9GAMM</name>
<proteinExistence type="predicted"/>
<keyword evidence="4" id="KW-1185">Reference proteome</keyword>
<dbReference type="EMBL" id="CP009454">
    <property type="protein sequence ID" value="AIR83943.1"/>
    <property type="molecule type" value="Genomic_DNA"/>
</dbReference>